<feature type="compositionally biased region" description="Basic and acidic residues" evidence="1">
    <location>
        <begin position="68"/>
        <end position="109"/>
    </location>
</feature>
<dbReference type="AlphaFoldDB" id="A0AA88MFT0"/>
<sequence length="109" mass="11887">MTPDSTMLRLNRDVLNGMTASERHPGVPEPCCCLAPEHSSRAVEVEEIGLYLALGPAETDVTGGAQDIRNEGADTETHGDKRQRDTELEHRGDTERDAGAVDRVESEQD</sequence>
<proteinExistence type="predicted"/>
<reference evidence="2" key="1">
    <citation type="submission" date="2023-07" db="EMBL/GenBank/DDBJ databases">
        <title>Chromosome-level Genome Assembly of Striped Snakehead (Channa striata).</title>
        <authorList>
            <person name="Liu H."/>
        </authorList>
    </citation>
    <scope>NUCLEOTIDE SEQUENCE</scope>
    <source>
        <strain evidence="2">Gz</strain>
        <tissue evidence="2">Muscle</tissue>
    </source>
</reference>
<evidence type="ECO:0000256" key="1">
    <source>
        <dbReference type="SAM" id="MobiDB-lite"/>
    </source>
</evidence>
<evidence type="ECO:0000313" key="2">
    <source>
        <dbReference type="EMBL" id="KAK2837056.1"/>
    </source>
</evidence>
<accession>A0AA88MFT0</accession>
<comment type="caution">
    <text evidence="2">The sequence shown here is derived from an EMBL/GenBank/DDBJ whole genome shotgun (WGS) entry which is preliminary data.</text>
</comment>
<name>A0AA88MFT0_CHASR</name>
<protein>
    <submittedName>
        <fullName evidence="2">Uncharacterized protein</fullName>
    </submittedName>
</protein>
<feature type="region of interest" description="Disordered" evidence="1">
    <location>
        <begin position="57"/>
        <end position="109"/>
    </location>
</feature>
<keyword evidence="3" id="KW-1185">Reference proteome</keyword>
<organism evidence="2 3">
    <name type="scientific">Channa striata</name>
    <name type="common">Snakehead murrel</name>
    <name type="synonym">Ophicephalus striatus</name>
    <dbReference type="NCBI Taxonomy" id="64152"/>
    <lineage>
        <taxon>Eukaryota</taxon>
        <taxon>Metazoa</taxon>
        <taxon>Chordata</taxon>
        <taxon>Craniata</taxon>
        <taxon>Vertebrata</taxon>
        <taxon>Euteleostomi</taxon>
        <taxon>Actinopterygii</taxon>
        <taxon>Neopterygii</taxon>
        <taxon>Teleostei</taxon>
        <taxon>Neoteleostei</taxon>
        <taxon>Acanthomorphata</taxon>
        <taxon>Anabantaria</taxon>
        <taxon>Anabantiformes</taxon>
        <taxon>Channoidei</taxon>
        <taxon>Channidae</taxon>
        <taxon>Channa</taxon>
    </lineage>
</organism>
<evidence type="ECO:0000313" key="3">
    <source>
        <dbReference type="Proteomes" id="UP001187415"/>
    </source>
</evidence>
<dbReference type="EMBL" id="JAUPFM010000011">
    <property type="protein sequence ID" value="KAK2837056.1"/>
    <property type="molecule type" value="Genomic_DNA"/>
</dbReference>
<gene>
    <name evidence="2" type="ORF">Q5P01_014268</name>
</gene>
<dbReference type="Proteomes" id="UP001187415">
    <property type="component" value="Unassembled WGS sequence"/>
</dbReference>